<dbReference type="InterPro" id="IPR012910">
    <property type="entry name" value="Plug_dom"/>
</dbReference>
<comment type="subcellular location">
    <subcellularLocation>
        <location evidence="1 8">Cell outer membrane</location>
        <topology evidence="1 8">Multi-pass membrane protein</topology>
    </subcellularLocation>
</comment>
<dbReference type="Gene3D" id="2.170.130.10">
    <property type="entry name" value="TonB-dependent receptor, plug domain"/>
    <property type="match status" value="1"/>
</dbReference>
<protein>
    <submittedName>
        <fullName evidence="12">TonB-dependent receptor</fullName>
    </submittedName>
</protein>
<dbReference type="Proteomes" id="UP001236500">
    <property type="component" value="Chromosome"/>
</dbReference>
<proteinExistence type="inferred from homology"/>
<keyword evidence="4 8" id="KW-0812">Transmembrane</keyword>
<name>A0ABY8ND70_9GAMM</name>
<accession>A0ABY8ND70</accession>
<keyword evidence="2 8" id="KW-0813">Transport</keyword>
<evidence type="ECO:0000313" key="13">
    <source>
        <dbReference type="Proteomes" id="UP001236500"/>
    </source>
</evidence>
<reference evidence="12 13" key="1">
    <citation type="submission" date="2023-02" db="EMBL/GenBank/DDBJ databases">
        <title>Description and genomic characterization of Microbulbifer bruguierae sp. nov., isolated from the sediment of mangrove plant Bruguiera sexangula.</title>
        <authorList>
            <person name="Long M."/>
        </authorList>
    </citation>
    <scope>NUCLEOTIDE SEQUENCE [LARGE SCALE GENOMIC DNA]</scope>
    <source>
        <strain evidence="12 13">H12</strain>
    </source>
</reference>
<dbReference type="RefSeq" id="WP_280320013.1">
    <property type="nucleotide sequence ID" value="NZ_CP118605.1"/>
</dbReference>
<evidence type="ECO:0000256" key="5">
    <source>
        <dbReference type="ARBA" id="ARBA00023077"/>
    </source>
</evidence>
<dbReference type="Pfam" id="PF07715">
    <property type="entry name" value="Plug"/>
    <property type="match status" value="1"/>
</dbReference>
<dbReference type="InterPro" id="IPR037066">
    <property type="entry name" value="Plug_dom_sf"/>
</dbReference>
<dbReference type="PROSITE" id="PS52016">
    <property type="entry name" value="TONB_DEPENDENT_REC_3"/>
    <property type="match status" value="1"/>
</dbReference>
<evidence type="ECO:0000256" key="8">
    <source>
        <dbReference type="PROSITE-ProRule" id="PRU01360"/>
    </source>
</evidence>
<evidence type="ECO:0000256" key="7">
    <source>
        <dbReference type="ARBA" id="ARBA00023237"/>
    </source>
</evidence>
<dbReference type="PANTHER" id="PTHR47234">
    <property type="match status" value="1"/>
</dbReference>
<dbReference type="Pfam" id="PF00593">
    <property type="entry name" value="TonB_dep_Rec_b-barrel"/>
    <property type="match status" value="1"/>
</dbReference>
<dbReference type="SUPFAM" id="SSF56935">
    <property type="entry name" value="Porins"/>
    <property type="match status" value="1"/>
</dbReference>
<gene>
    <name evidence="12" type="ORF">PVT68_16520</name>
</gene>
<keyword evidence="5 9" id="KW-0798">TonB box</keyword>
<keyword evidence="3 8" id="KW-1134">Transmembrane beta strand</keyword>
<evidence type="ECO:0000313" key="12">
    <source>
        <dbReference type="EMBL" id="WGL16359.1"/>
    </source>
</evidence>
<evidence type="ECO:0000256" key="6">
    <source>
        <dbReference type="ARBA" id="ARBA00023136"/>
    </source>
</evidence>
<evidence type="ECO:0000256" key="3">
    <source>
        <dbReference type="ARBA" id="ARBA00022452"/>
    </source>
</evidence>
<keyword evidence="7 8" id="KW-0998">Cell outer membrane</keyword>
<comment type="similarity">
    <text evidence="8 9">Belongs to the TonB-dependent receptor family.</text>
</comment>
<evidence type="ECO:0000259" key="11">
    <source>
        <dbReference type="Pfam" id="PF07715"/>
    </source>
</evidence>
<dbReference type="PANTHER" id="PTHR47234:SF2">
    <property type="entry name" value="TONB-DEPENDENT RECEPTOR"/>
    <property type="match status" value="1"/>
</dbReference>
<evidence type="ECO:0000259" key="10">
    <source>
        <dbReference type="Pfam" id="PF00593"/>
    </source>
</evidence>
<organism evidence="12 13">
    <name type="scientific">Microbulbifer bruguierae</name>
    <dbReference type="NCBI Taxonomy" id="3029061"/>
    <lineage>
        <taxon>Bacteria</taxon>
        <taxon>Pseudomonadati</taxon>
        <taxon>Pseudomonadota</taxon>
        <taxon>Gammaproteobacteria</taxon>
        <taxon>Cellvibrionales</taxon>
        <taxon>Microbulbiferaceae</taxon>
        <taxon>Microbulbifer</taxon>
    </lineage>
</organism>
<dbReference type="InterPro" id="IPR036942">
    <property type="entry name" value="Beta-barrel_TonB_sf"/>
</dbReference>
<evidence type="ECO:0000256" key="1">
    <source>
        <dbReference type="ARBA" id="ARBA00004571"/>
    </source>
</evidence>
<evidence type="ECO:0000256" key="9">
    <source>
        <dbReference type="RuleBase" id="RU003357"/>
    </source>
</evidence>
<keyword evidence="12" id="KW-0675">Receptor</keyword>
<dbReference type="Gene3D" id="2.40.170.20">
    <property type="entry name" value="TonB-dependent receptor, beta-barrel domain"/>
    <property type="match status" value="1"/>
</dbReference>
<evidence type="ECO:0000256" key="2">
    <source>
        <dbReference type="ARBA" id="ARBA00022448"/>
    </source>
</evidence>
<keyword evidence="13" id="KW-1185">Reference proteome</keyword>
<dbReference type="EMBL" id="CP118605">
    <property type="protein sequence ID" value="WGL16359.1"/>
    <property type="molecule type" value="Genomic_DNA"/>
</dbReference>
<feature type="domain" description="TonB-dependent receptor-like beta-barrel" evidence="10">
    <location>
        <begin position="363"/>
        <end position="895"/>
    </location>
</feature>
<dbReference type="InterPro" id="IPR000531">
    <property type="entry name" value="Beta-barrel_TonB"/>
</dbReference>
<dbReference type="InterPro" id="IPR039426">
    <property type="entry name" value="TonB-dep_rcpt-like"/>
</dbReference>
<evidence type="ECO:0000256" key="4">
    <source>
        <dbReference type="ARBA" id="ARBA00022692"/>
    </source>
</evidence>
<keyword evidence="6 8" id="KW-0472">Membrane</keyword>
<sequence>MDKTRLSRAIKGAIAAAAVTSSFSNVSIAQDVQAEVEEIVVTGSRIQRATDANSATPISVFDAAALEQSGQTTLEDFLQDIPSMTGGQLGSSVNNGSAGLATVSLRGLGASRTLVLLNGRRLSSSAGATGVVDLNTIPTSVIERVEILRDGASTIYGSDAIAGVINIITKKGFEGAELTANYGSSTHGDGDEYLAAMTIGAANDRGHVMLNAQYTKRDDIFQSQRRFSECPLAEIGGNVVCSGSSTTTPARFSPVANSDQLIVDPVTGLVRDFDSTIDAYNFADVSYLITPQEVASMYGYGSYELYDWKDVTTINAFTELSFVNRRSDQLMAAEGTFWGPEVPVTNPYNPIGEPVNIGRRLEETGGRAFTQDLNTWRGVVGFEGEWCNEWTWDLSYNYARWVDAQIDRGRGNTVRFQNLLDPDACNAVDSEGEFINPGCVEALEASGVEAWDPFTEGTLTQEMQDYALITNSPVERSTLRSFQANLVGDFGDWSLSSEAPQWAVGYEHRSEDVEIIADGAAQIGQIYFVSGDSWSGRYNVDEFYGEVRIPIMEGRPWVEVLALEASFRYSDYSTIGDDTTFGVVLEYAPLEQLRFRGTYSEGFRAPGLDDLYLPPTVSAETYADPCNDYSLNDNANLVANCQADGIAPGTTITTQATGLFGGNADLEAEKSESYTIGIVWTPTFTDDMGFTLDYFNISIDDAIGTLTTNTIVQGCYESPNFSSPLCELITGAPAVGISPSSAAPDHRANDLTIAGQLLNSQNVATFETSGVDIGFDYSMPAGPGVVTINATATYLHEWKYRGSSEDPTIDLAGYFGADPVTTAIVAFPEWKFYATLGYEYDCWTATTTLRVDDGVNDFDPSEGDLATHIDTHWYQDMNFSYYRWENFTVSAGIRNMWNQQPPYVTNYDDMNTLMRSYDTVGRFFYGSVTLKF</sequence>
<feature type="domain" description="TonB-dependent receptor plug" evidence="11">
    <location>
        <begin position="53"/>
        <end position="164"/>
    </location>
</feature>